<evidence type="ECO:0000256" key="2">
    <source>
        <dbReference type="ARBA" id="ARBA00022801"/>
    </source>
</evidence>
<dbReference type="InterPro" id="IPR001360">
    <property type="entry name" value="Glyco_hydro_1"/>
</dbReference>
<protein>
    <submittedName>
        <fullName evidence="6">Beta-glucosidase</fullName>
    </submittedName>
</protein>
<comment type="similarity">
    <text evidence="1 4">Belongs to the glycosyl hydrolase 1 family.</text>
</comment>
<reference evidence="6" key="1">
    <citation type="submission" date="2022-11" db="UniProtKB">
        <authorList>
            <consortium name="WormBaseParasite"/>
        </authorList>
    </citation>
    <scope>IDENTIFICATION</scope>
</reference>
<dbReference type="WBParaSite" id="ACRNAN_scaffold3766.g33084.t1">
    <property type="protein sequence ID" value="ACRNAN_scaffold3766.g33084.t1"/>
    <property type="gene ID" value="ACRNAN_scaffold3766.g33084"/>
</dbReference>
<dbReference type="AlphaFoldDB" id="A0A914DU01"/>
<dbReference type="Pfam" id="PF00232">
    <property type="entry name" value="Glyco_hydro_1"/>
    <property type="match status" value="1"/>
</dbReference>
<dbReference type="SUPFAM" id="SSF51445">
    <property type="entry name" value="(Trans)glycosidases"/>
    <property type="match status" value="1"/>
</dbReference>
<keyword evidence="2" id="KW-0378">Hydrolase</keyword>
<dbReference type="PRINTS" id="PR00131">
    <property type="entry name" value="GLHYDRLASE1"/>
</dbReference>
<dbReference type="GO" id="GO:0008422">
    <property type="term" value="F:beta-glucosidase activity"/>
    <property type="evidence" value="ECO:0007669"/>
    <property type="project" value="TreeGrafter"/>
</dbReference>
<evidence type="ECO:0000256" key="4">
    <source>
        <dbReference type="RuleBase" id="RU003690"/>
    </source>
</evidence>
<evidence type="ECO:0000256" key="1">
    <source>
        <dbReference type="ARBA" id="ARBA00010838"/>
    </source>
</evidence>
<dbReference type="GO" id="GO:0005975">
    <property type="term" value="P:carbohydrate metabolic process"/>
    <property type="evidence" value="ECO:0007669"/>
    <property type="project" value="InterPro"/>
</dbReference>
<organism evidence="5 6">
    <name type="scientific">Acrobeloides nanus</name>
    <dbReference type="NCBI Taxonomy" id="290746"/>
    <lineage>
        <taxon>Eukaryota</taxon>
        <taxon>Metazoa</taxon>
        <taxon>Ecdysozoa</taxon>
        <taxon>Nematoda</taxon>
        <taxon>Chromadorea</taxon>
        <taxon>Rhabditida</taxon>
        <taxon>Tylenchina</taxon>
        <taxon>Cephalobomorpha</taxon>
        <taxon>Cephaloboidea</taxon>
        <taxon>Cephalobidae</taxon>
        <taxon>Acrobeloides</taxon>
    </lineage>
</organism>
<accession>A0A914DU01</accession>
<sequence>MIDTIGKRSQSEGRITSRLPEFTKEEIEFIKGTADFIGLNYYTSGKVRSRYPEEYTPDRPADILDGGYKVSVDSRWKQNNPPNGWIFLYPEGLRKQLNQFRTDYGNPKIIITENGCMDTKGEWLNDVSRIEYIREHMIAVSKAIQDGCNVVGYTVWSLMDSFEWWDGFQAKFGLYHVDFNDPNRKRTPKASALWYKNVIKERAIQPDDSFVNSKI</sequence>
<dbReference type="PANTHER" id="PTHR10353:SF36">
    <property type="entry name" value="LP05116P"/>
    <property type="match status" value="1"/>
</dbReference>
<dbReference type="PANTHER" id="PTHR10353">
    <property type="entry name" value="GLYCOSYL HYDROLASE"/>
    <property type="match status" value="1"/>
</dbReference>
<keyword evidence="5" id="KW-1185">Reference proteome</keyword>
<keyword evidence="3" id="KW-0326">Glycosidase</keyword>
<evidence type="ECO:0000313" key="6">
    <source>
        <dbReference type="WBParaSite" id="ACRNAN_scaffold3766.g33084.t1"/>
    </source>
</evidence>
<dbReference type="Proteomes" id="UP000887540">
    <property type="component" value="Unplaced"/>
</dbReference>
<dbReference type="InterPro" id="IPR017853">
    <property type="entry name" value="GH"/>
</dbReference>
<dbReference type="Gene3D" id="3.20.20.80">
    <property type="entry name" value="Glycosidases"/>
    <property type="match status" value="1"/>
</dbReference>
<evidence type="ECO:0000313" key="5">
    <source>
        <dbReference type="Proteomes" id="UP000887540"/>
    </source>
</evidence>
<evidence type="ECO:0000256" key="3">
    <source>
        <dbReference type="ARBA" id="ARBA00023295"/>
    </source>
</evidence>
<name>A0A914DU01_9BILA</name>
<proteinExistence type="inferred from homology"/>